<dbReference type="Proteomes" id="UP000800082">
    <property type="component" value="Unassembled WGS sequence"/>
</dbReference>
<dbReference type="InterPro" id="IPR012001">
    <property type="entry name" value="Thiamin_PyroP_enz_TPP-bd_dom"/>
</dbReference>
<evidence type="ECO:0000256" key="6">
    <source>
        <dbReference type="ARBA" id="ARBA00022723"/>
    </source>
</evidence>
<protein>
    <recommendedName>
        <fullName evidence="5">Pyruvate decarboxylase</fullName>
        <ecNumber evidence="4">4.1.1.1</ecNumber>
    </recommendedName>
</protein>
<dbReference type="Pfam" id="PF02775">
    <property type="entry name" value="TPP_enzyme_C"/>
    <property type="match status" value="1"/>
</dbReference>
<dbReference type="GO" id="GO:0000287">
    <property type="term" value="F:magnesium ion binding"/>
    <property type="evidence" value="ECO:0007669"/>
    <property type="project" value="InterPro"/>
</dbReference>
<comment type="similarity">
    <text evidence="3 12">Belongs to the TPP enzyme family.</text>
</comment>
<feature type="binding site" evidence="11">
    <location>
        <position position="492"/>
    </location>
    <ligand>
        <name>Mg(2+)</name>
        <dbReference type="ChEBI" id="CHEBI:18420"/>
    </ligand>
</feature>
<dbReference type="GO" id="GO:0000949">
    <property type="term" value="P:aromatic amino acid family catabolic process to alcohol via Ehrlich pathway"/>
    <property type="evidence" value="ECO:0007669"/>
    <property type="project" value="TreeGrafter"/>
</dbReference>
<dbReference type="PANTHER" id="PTHR43452">
    <property type="entry name" value="PYRUVATE DECARBOXYLASE"/>
    <property type="match status" value="1"/>
</dbReference>
<evidence type="ECO:0000256" key="2">
    <source>
        <dbReference type="ARBA" id="ARBA00001964"/>
    </source>
</evidence>
<keyword evidence="17" id="KW-1185">Reference proteome</keyword>
<evidence type="ECO:0000256" key="5">
    <source>
        <dbReference type="ARBA" id="ARBA00014422"/>
    </source>
</evidence>
<evidence type="ECO:0000256" key="10">
    <source>
        <dbReference type="ARBA" id="ARBA00023239"/>
    </source>
</evidence>
<gene>
    <name evidence="16" type="ORF">M421DRAFT_277344</name>
</gene>
<dbReference type="FunFam" id="3.40.50.970:FF:000024">
    <property type="entry name" value="Pyruvate decarboxylase isozyme"/>
    <property type="match status" value="1"/>
</dbReference>
<dbReference type="Pfam" id="PF02776">
    <property type="entry name" value="TPP_enzyme_N"/>
    <property type="match status" value="1"/>
</dbReference>
<evidence type="ECO:0000259" key="14">
    <source>
        <dbReference type="Pfam" id="PF02775"/>
    </source>
</evidence>
<dbReference type="InterPro" id="IPR047214">
    <property type="entry name" value="TPP_PDC_IPDC"/>
</dbReference>
<dbReference type="FunFam" id="3.40.50.970:FF:000019">
    <property type="entry name" value="Pyruvate decarboxylase isozyme"/>
    <property type="match status" value="1"/>
</dbReference>
<accession>A0A6A5RAK8</accession>
<keyword evidence="9 12" id="KW-0786">Thiamine pyrophosphate</keyword>
<evidence type="ECO:0000256" key="7">
    <source>
        <dbReference type="ARBA" id="ARBA00022793"/>
    </source>
</evidence>
<dbReference type="CDD" id="cd02005">
    <property type="entry name" value="TPP_PDC_IPDC"/>
    <property type="match status" value="1"/>
</dbReference>
<dbReference type="OrthoDB" id="308383at2759"/>
<dbReference type="SUPFAM" id="SSF52518">
    <property type="entry name" value="Thiamin diphosphate-binding fold (THDP-binding)"/>
    <property type="match status" value="2"/>
</dbReference>
<keyword evidence="7" id="KW-0210">Decarboxylase</keyword>
<keyword evidence="8 11" id="KW-0460">Magnesium</keyword>
<dbReference type="Gene3D" id="3.40.50.1220">
    <property type="entry name" value="TPP-binding domain"/>
    <property type="match status" value="1"/>
</dbReference>
<dbReference type="InterPro" id="IPR012000">
    <property type="entry name" value="Thiamin_PyroP_enz_cen_dom"/>
</dbReference>
<evidence type="ECO:0000256" key="1">
    <source>
        <dbReference type="ARBA" id="ARBA00001041"/>
    </source>
</evidence>
<comment type="cofactor">
    <cofactor evidence="11">
        <name>Mg(2+)</name>
        <dbReference type="ChEBI" id="CHEBI:18420"/>
    </cofactor>
    <text evidence="11">Binds 1 Mg(2+) per subunit.</text>
</comment>
<evidence type="ECO:0000256" key="3">
    <source>
        <dbReference type="ARBA" id="ARBA00007812"/>
    </source>
</evidence>
<evidence type="ECO:0000256" key="4">
    <source>
        <dbReference type="ARBA" id="ARBA00013202"/>
    </source>
</evidence>
<feature type="domain" description="Thiamine pyrophosphate enzyme N-terminal TPP-binding" evidence="15">
    <location>
        <begin position="20"/>
        <end position="128"/>
    </location>
</feature>
<dbReference type="GO" id="GO:0030976">
    <property type="term" value="F:thiamine pyrophosphate binding"/>
    <property type="evidence" value="ECO:0007669"/>
    <property type="project" value="InterPro"/>
</dbReference>
<sequence>MASNGSTEPAPEGVKTGRITLGRYMWERLHQVGVETIFGVPGDFNLQFLDSIYQTGGLKFITNQNELNAAYAADGYARVKGAPGCFVTTHGVGELSALNGVAGAMSEHVKLIHVVGQTTRTMQKNHMMIHHSIGRKPDHQTYNRCSEPVRYAAAELWDIETAPAEIDRVIRECFIKSGPVYIFLPLDLSAEEVEASLLDTPIDTSPYIDTEAQNAAVHAITSALSAAKHPSILIDALVQRFDAISETQQLINTLCVPVFSANMGKGIIDETSPFYIGVWNGAIGTPGVLEAAESADLMITLGYLPADTNSGGFSRKIEEAKTIHINPHSVVVFGKEYPKTSIKPLLAALVDALPATPQHSVPKAVLPPPRTPLDRDASHITQSWLWPQIEKFLQPGDVIVGETGTSVFGLCDIAFPPSVQFIAQVYYGSIGYAMAATLGIEIARKELEGKASRQGRTVLITGDGSMALTIQELGTMIKAGIAPVIFIINNEGYTVERLIWGAQQPYNDIVPHDYLHLLPLYHHPSPDTSFHRATTKTQLELILGQKCIKTPVHLQLIELVVPKMDTSWRLGAQLAWRGEKDAERLTREGFVDTYGGWGLEGVEKGSVKWS</sequence>
<feature type="binding site" evidence="11">
    <location>
        <position position="463"/>
    </location>
    <ligand>
        <name>Mg(2+)</name>
        <dbReference type="ChEBI" id="CHEBI:18420"/>
    </ligand>
</feature>
<dbReference type="CDD" id="cd07038">
    <property type="entry name" value="TPP_PYR_PDC_IPDC_like"/>
    <property type="match status" value="1"/>
</dbReference>
<dbReference type="EC" id="4.1.1.1" evidence="4"/>
<keyword evidence="16" id="KW-0670">Pyruvate</keyword>
<reference evidence="16" key="1">
    <citation type="journal article" date="2020" name="Stud. Mycol.">
        <title>101 Dothideomycetes genomes: a test case for predicting lifestyles and emergence of pathogens.</title>
        <authorList>
            <person name="Haridas S."/>
            <person name="Albert R."/>
            <person name="Binder M."/>
            <person name="Bloem J."/>
            <person name="Labutti K."/>
            <person name="Salamov A."/>
            <person name="Andreopoulos B."/>
            <person name="Baker S."/>
            <person name="Barry K."/>
            <person name="Bills G."/>
            <person name="Bluhm B."/>
            <person name="Cannon C."/>
            <person name="Castanera R."/>
            <person name="Culley D."/>
            <person name="Daum C."/>
            <person name="Ezra D."/>
            <person name="Gonzalez J."/>
            <person name="Henrissat B."/>
            <person name="Kuo A."/>
            <person name="Liang C."/>
            <person name="Lipzen A."/>
            <person name="Lutzoni F."/>
            <person name="Magnuson J."/>
            <person name="Mondo S."/>
            <person name="Nolan M."/>
            <person name="Ohm R."/>
            <person name="Pangilinan J."/>
            <person name="Park H.-J."/>
            <person name="Ramirez L."/>
            <person name="Alfaro M."/>
            <person name="Sun H."/>
            <person name="Tritt A."/>
            <person name="Yoshinaga Y."/>
            <person name="Zwiers L.-H."/>
            <person name="Turgeon B."/>
            <person name="Goodwin S."/>
            <person name="Spatafora J."/>
            <person name="Crous P."/>
            <person name="Grigoriev I."/>
        </authorList>
    </citation>
    <scope>NUCLEOTIDE SEQUENCE</scope>
    <source>
        <strain evidence="16">CBS 183.55</strain>
    </source>
</reference>
<dbReference type="InterPro" id="IPR029061">
    <property type="entry name" value="THDP-binding"/>
</dbReference>
<feature type="domain" description="Thiamine pyrophosphate enzyme TPP-binding" evidence="14">
    <location>
        <begin position="415"/>
        <end position="497"/>
    </location>
</feature>
<feature type="binding site" evidence="11">
    <location>
        <position position="490"/>
    </location>
    <ligand>
        <name>Mg(2+)</name>
        <dbReference type="ChEBI" id="CHEBI:18420"/>
    </ligand>
</feature>
<organism evidence="16 17">
    <name type="scientific">Didymella exigua CBS 183.55</name>
    <dbReference type="NCBI Taxonomy" id="1150837"/>
    <lineage>
        <taxon>Eukaryota</taxon>
        <taxon>Fungi</taxon>
        <taxon>Dikarya</taxon>
        <taxon>Ascomycota</taxon>
        <taxon>Pezizomycotina</taxon>
        <taxon>Dothideomycetes</taxon>
        <taxon>Pleosporomycetidae</taxon>
        <taxon>Pleosporales</taxon>
        <taxon>Pleosporineae</taxon>
        <taxon>Didymellaceae</taxon>
        <taxon>Didymella</taxon>
    </lineage>
</organism>
<evidence type="ECO:0000256" key="11">
    <source>
        <dbReference type="PIRSR" id="PIRSR036565-2"/>
    </source>
</evidence>
<dbReference type="AlphaFoldDB" id="A0A6A5RAK8"/>
<evidence type="ECO:0000259" key="13">
    <source>
        <dbReference type="Pfam" id="PF00205"/>
    </source>
</evidence>
<evidence type="ECO:0000313" key="16">
    <source>
        <dbReference type="EMBL" id="KAF1924583.1"/>
    </source>
</evidence>
<proteinExistence type="inferred from homology"/>
<comment type="catalytic activity">
    <reaction evidence="1">
        <text>a 2-oxocarboxylate + H(+) = an aldehyde + CO2</text>
        <dbReference type="Rhea" id="RHEA:11628"/>
        <dbReference type="ChEBI" id="CHEBI:15378"/>
        <dbReference type="ChEBI" id="CHEBI:16526"/>
        <dbReference type="ChEBI" id="CHEBI:17478"/>
        <dbReference type="ChEBI" id="CHEBI:35179"/>
        <dbReference type="EC" id="4.1.1.1"/>
    </reaction>
</comment>
<name>A0A6A5RAK8_9PLEO</name>
<dbReference type="Gene3D" id="3.40.50.970">
    <property type="match status" value="2"/>
</dbReference>
<dbReference type="SUPFAM" id="SSF52467">
    <property type="entry name" value="DHS-like NAD/FAD-binding domain"/>
    <property type="match status" value="1"/>
</dbReference>
<dbReference type="InterPro" id="IPR029035">
    <property type="entry name" value="DHS-like_NAD/FAD-binding_dom"/>
</dbReference>
<evidence type="ECO:0000313" key="17">
    <source>
        <dbReference type="Proteomes" id="UP000800082"/>
    </source>
</evidence>
<dbReference type="InterPro" id="IPR047213">
    <property type="entry name" value="TPP_PYR_PDC_IPDC-like"/>
</dbReference>
<feature type="domain" description="Thiamine pyrophosphate enzyme central" evidence="13">
    <location>
        <begin position="218"/>
        <end position="338"/>
    </location>
</feature>
<dbReference type="InterPro" id="IPR012110">
    <property type="entry name" value="PDC/IPDC-like"/>
</dbReference>
<dbReference type="RefSeq" id="XP_033444836.1">
    <property type="nucleotide sequence ID" value="XM_033588862.1"/>
</dbReference>
<evidence type="ECO:0000256" key="9">
    <source>
        <dbReference type="ARBA" id="ARBA00023052"/>
    </source>
</evidence>
<evidence type="ECO:0000259" key="15">
    <source>
        <dbReference type="Pfam" id="PF02776"/>
    </source>
</evidence>
<dbReference type="PIRSF" id="PIRSF036565">
    <property type="entry name" value="Pyruvt_ip_decrb"/>
    <property type="match status" value="1"/>
</dbReference>
<dbReference type="GO" id="GO:0005634">
    <property type="term" value="C:nucleus"/>
    <property type="evidence" value="ECO:0007669"/>
    <property type="project" value="TreeGrafter"/>
</dbReference>
<dbReference type="GO" id="GO:0005829">
    <property type="term" value="C:cytosol"/>
    <property type="evidence" value="ECO:0007669"/>
    <property type="project" value="TreeGrafter"/>
</dbReference>
<keyword evidence="6 11" id="KW-0479">Metal-binding</keyword>
<dbReference type="PANTHER" id="PTHR43452:SF30">
    <property type="entry name" value="PYRUVATE DECARBOXYLASE ISOZYME 1-RELATED"/>
    <property type="match status" value="1"/>
</dbReference>
<dbReference type="GO" id="GO:0004737">
    <property type="term" value="F:pyruvate decarboxylase activity"/>
    <property type="evidence" value="ECO:0007669"/>
    <property type="project" value="UniProtKB-EC"/>
</dbReference>
<dbReference type="GeneID" id="54346509"/>
<dbReference type="EMBL" id="ML978992">
    <property type="protein sequence ID" value="KAF1924583.1"/>
    <property type="molecule type" value="Genomic_DNA"/>
</dbReference>
<dbReference type="Pfam" id="PF00205">
    <property type="entry name" value="TPP_enzyme_M"/>
    <property type="match status" value="1"/>
</dbReference>
<keyword evidence="10" id="KW-0456">Lyase</keyword>
<dbReference type="InterPro" id="IPR011766">
    <property type="entry name" value="TPP_enzyme_TPP-bd"/>
</dbReference>
<evidence type="ECO:0000256" key="8">
    <source>
        <dbReference type="ARBA" id="ARBA00022842"/>
    </source>
</evidence>
<evidence type="ECO:0000256" key="12">
    <source>
        <dbReference type="RuleBase" id="RU362132"/>
    </source>
</evidence>
<comment type="cofactor">
    <cofactor evidence="2">
        <name>thiamine diphosphate</name>
        <dbReference type="ChEBI" id="CHEBI:58937"/>
    </cofactor>
</comment>